<dbReference type="Proteomes" id="UP001147830">
    <property type="component" value="Unassembled WGS sequence"/>
</dbReference>
<name>A0A9X2WC26_9GAMM</name>
<dbReference type="EMBL" id="JAOANI010000002">
    <property type="protein sequence ID" value="MCT7357608.1"/>
    <property type="molecule type" value="Genomic_DNA"/>
</dbReference>
<keyword evidence="1" id="KW-1133">Transmembrane helix</keyword>
<dbReference type="AlphaFoldDB" id="A0A9X2WC26"/>
<dbReference type="SUPFAM" id="SSF160631">
    <property type="entry name" value="SMI1/KNR4-like"/>
    <property type="match status" value="1"/>
</dbReference>
<evidence type="ECO:0000313" key="3">
    <source>
        <dbReference type="Proteomes" id="UP001147830"/>
    </source>
</evidence>
<keyword evidence="1" id="KW-0472">Membrane</keyword>
<sequence length="257" mass="29268">MELLKISTLSAADAQSLYKTDKGFRRKAYFKWWVKHIAAIVILVSLFLAGLFIGQILSDHYNHIIWVAIPPLSLCIALYASYKIANPFICSACGSDSVQIGQFTIYCRYCGMSYLFSCLAKKMYKKEEERKNAWKNLEERKKPVTQLAITEWESFFSVAMPEELKDLLLQENGISAPIINSSDIIMLFSAEMALAMYDTHKFREYCSNAIPVAMHSSGDLIVYKTLGGRVENTYLMKTTNPDWNSSTRINIDFSLLN</sequence>
<feature type="transmembrane region" description="Helical" evidence="1">
    <location>
        <begin position="32"/>
        <end position="57"/>
    </location>
</feature>
<reference evidence="2" key="1">
    <citation type="journal article" date="2022" name="Front. Microbiol.">
        <title>Genome-based taxonomic rearrangement of Oceanobacter-related bacteria including the description of Thalassolituus hydrocarbonoclasticus sp. nov. and Thalassolituus pacificus sp. nov. and emended description of the genus Thalassolituus.</title>
        <authorList>
            <person name="Dong C."/>
            <person name="Wei L."/>
            <person name="Wang J."/>
            <person name="Lai Q."/>
            <person name="Huang Z."/>
            <person name="Shao Z."/>
        </authorList>
    </citation>
    <scope>NUCLEOTIDE SEQUENCE</scope>
    <source>
        <strain evidence="2">59MF3M-4</strain>
    </source>
</reference>
<gene>
    <name evidence="2" type="ORF">NYR02_01040</name>
</gene>
<keyword evidence="1" id="KW-0812">Transmembrane</keyword>
<keyword evidence="3" id="KW-1185">Reference proteome</keyword>
<reference evidence="2" key="2">
    <citation type="submission" date="2022-08" db="EMBL/GenBank/DDBJ databases">
        <authorList>
            <person name="Dong C."/>
        </authorList>
    </citation>
    <scope>NUCLEOTIDE SEQUENCE</scope>
    <source>
        <strain evidence="2">59MF3M-4</strain>
    </source>
</reference>
<accession>A0A9X2WC26</accession>
<comment type="caution">
    <text evidence="2">The sequence shown here is derived from an EMBL/GenBank/DDBJ whole genome shotgun (WGS) entry which is preliminary data.</text>
</comment>
<dbReference type="RefSeq" id="WP_260974541.1">
    <property type="nucleotide sequence ID" value="NZ_JAOANI010000002.1"/>
</dbReference>
<proteinExistence type="predicted"/>
<dbReference type="InterPro" id="IPR037883">
    <property type="entry name" value="Knr4/Smi1-like_sf"/>
</dbReference>
<evidence type="ECO:0000313" key="2">
    <source>
        <dbReference type="EMBL" id="MCT7357608.1"/>
    </source>
</evidence>
<feature type="transmembrane region" description="Helical" evidence="1">
    <location>
        <begin position="63"/>
        <end position="82"/>
    </location>
</feature>
<evidence type="ECO:0000256" key="1">
    <source>
        <dbReference type="SAM" id="Phobius"/>
    </source>
</evidence>
<protein>
    <submittedName>
        <fullName evidence="2">SMI1/KNR4 family protein</fullName>
    </submittedName>
</protein>
<organism evidence="2 3">
    <name type="scientific">Thalassolituus pacificus</name>
    <dbReference type="NCBI Taxonomy" id="2975440"/>
    <lineage>
        <taxon>Bacteria</taxon>
        <taxon>Pseudomonadati</taxon>
        <taxon>Pseudomonadota</taxon>
        <taxon>Gammaproteobacteria</taxon>
        <taxon>Oceanospirillales</taxon>
        <taxon>Oceanospirillaceae</taxon>
        <taxon>Thalassolituus</taxon>
    </lineage>
</organism>
<dbReference type="Gene3D" id="3.40.1580.10">
    <property type="entry name" value="SMI1/KNR4-like"/>
    <property type="match status" value="1"/>
</dbReference>